<accession>A0A2K2UBE8</accession>
<evidence type="ECO:0000313" key="2">
    <source>
        <dbReference type="EMBL" id="PNV67604.1"/>
    </source>
</evidence>
<dbReference type="Proteomes" id="UP000236197">
    <property type="component" value="Unassembled WGS sequence"/>
</dbReference>
<comment type="caution">
    <text evidence="2">The sequence shown here is derived from an EMBL/GenBank/DDBJ whole genome shotgun (WGS) entry which is preliminary data.</text>
</comment>
<organism evidence="2 3">
    <name type="scientific">Enteroscipio rubneri</name>
    <dbReference type="NCBI Taxonomy" id="2070686"/>
    <lineage>
        <taxon>Bacteria</taxon>
        <taxon>Bacillati</taxon>
        <taxon>Actinomycetota</taxon>
        <taxon>Coriobacteriia</taxon>
        <taxon>Eggerthellales</taxon>
        <taxon>Eggerthellaceae</taxon>
        <taxon>Enteroscipio</taxon>
    </lineage>
</organism>
<evidence type="ECO:0000313" key="3">
    <source>
        <dbReference type="Proteomes" id="UP000236197"/>
    </source>
</evidence>
<feature type="coiled-coil region" evidence="1">
    <location>
        <begin position="36"/>
        <end position="63"/>
    </location>
</feature>
<protein>
    <submittedName>
        <fullName evidence="2">Uncharacterized protein</fullName>
    </submittedName>
</protein>
<evidence type="ECO:0000256" key="1">
    <source>
        <dbReference type="SAM" id="Coils"/>
    </source>
</evidence>
<dbReference type="AlphaFoldDB" id="A0A2K2UBE8"/>
<name>A0A2K2UBE8_9ACTN</name>
<keyword evidence="3" id="KW-1185">Reference proteome</keyword>
<sequence length="96" mass="10228">MERMTCKQADGSHIVAQGAAEFDDDGSLRGPVVERLAAFENVVEALEARHASLAAELEALKARGRMRGATGQQLLAQKISCSTALNMISDELGREG</sequence>
<reference evidence="3" key="1">
    <citation type="submission" date="2018-01" db="EMBL/GenBank/DDBJ databases">
        <title>Rubneribacter badeniensis gen. nov., sp. nov., and Colonibacter rubneri, gen. nov., sp. nov., WGS of new members of the Eggerthellaceae.</title>
        <authorList>
            <person name="Danylec N."/>
            <person name="Stoll D.A."/>
            <person name="Doetsch A."/>
            <person name="Kulling S.E."/>
            <person name="Huch M."/>
        </authorList>
    </citation>
    <scope>NUCLEOTIDE SEQUENCE [LARGE SCALE GENOMIC DNA]</scope>
    <source>
        <strain evidence="3">ResAG-96</strain>
    </source>
</reference>
<keyword evidence="1" id="KW-0175">Coiled coil</keyword>
<proteinExistence type="predicted"/>
<dbReference type="EMBL" id="PPEK01000007">
    <property type="protein sequence ID" value="PNV67604.1"/>
    <property type="molecule type" value="Genomic_DNA"/>
</dbReference>
<dbReference type="RefSeq" id="WP_103265115.1">
    <property type="nucleotide sequence ID" value="NZ_CABMLE010000007.1"/>
</dbReference>
<gene>
    <name evidence="2" type="ORF">C2L71_07295</name>
</gene>